<name>A0ABR4HY23_9EURO</name>
<protein>
    <recommendedName>
        <fullName evidence="2">Azaphilone pigments biosynthesis cluster protein L N-terminal domain-containing protein</fullName>
    </recommendedName>
</protein>
<evidence type="ECO:0000313" key="3">
    <source>
        <dbReference type="EMBL" id="KAL2820401.1"/>
    </source>
</evidence>
<feature type="domain" description="Azaphilone pigments biosynthesis cluster protein L N-terminal" evidence="2">
    <location>
        <begin position="9"/>
        <end position="186"/>
    </location>
</feature>
<feature type="region of interest" description="Disordered" evidence="1">
    <location>
        <begin position="331"/>
        <end position="380"/>
    </location>
</feature>
<sequence length="380" mass="42565">MPDQFSILGVISASSSLGKSAVKSAIAAYELLSRYRDYPETVEHLKTEVYGMKLVLQQVENMPLDDSVLPELEPILKGCHTACSGLQQVIMKCTARNGGNQPSFQDWAKMEFLGGTISDLKETLKGYKGTIAIIIATISIDLGQMSSCQLADYQRAITDTGAGLTKLQSVSRRSTKRQEEQEKIKEVEDAITLCIEACRKAGSAIEQVRLESFDIFTNPEPEKSLTSRRIWQMTDEDFNHVRKYLSASELKLLEIKKQELEDKHQKGDRECLFDRINEHCRSVLHKKEEEAQRERTLRFENIACKAEAIQIIRSTPGSSLSAKDIIAETKSSQALGDNPPSAIEKLIENHGAAQRDSPPRPSRSVFGFFMKSNRKGRSYS</sequence>
<dbReference type="EMBL" id="JBFXLT010000007">
    <property type="protein sequence ID" value="KAL2820401.1"/>
    <property type="molecule type" value="Genomic_DNA"/>
</dbReference>
<evidence type="ECO:0000313" key="4">
    <source>
        <dbReference type="Proteomes" id="UP001610334"/>
    </source>
</evidence>
<dbReference type="InterPro" id="IPR031348">
    <property type="entry name" value="PigL_N"/>
</dbReference>
<reference evidence="3 4" key="1">
    <citation type="submission" date="2024-07" db="EMBL/GenBank/DDBJ databases">
        <title>Section-level genome sequencing and comparative genomics of Aspergillus sections Usti and Cavernicolus.</title>
        <authorList>
            <consortium name="Lawrence Berkeley National Laboratory"/>
            <person name="Nybo J.L."/>
            <person name="Vesth T.C."/>
            <person name="Theobald S."/>
            <person name="Frisvad J.C."/>
            <person name="Larsen T.O."/>
            <person name="Kjaerboelling I."/>
            <person name="Rothschild-Mancinelli K."/>
            <person name="Lyhne E.K."/>
            <person name="Kogle M.E."/>
            <person name="Barry K."/>
            <person name="Clum A."/>
            <person name="Na H."/>
            <person name="Ledsgaard L."/>
            <person name="Lin J."/>
            <person name="Lipzen A."/>
            <person name="Kuo A."/>
            <person name="Riley R."/>
            <person name="Mondo S."/>
            <person name="Labutti K."/>
            <person name="Haridas S."/>
            <person name="Pangalinan J."/>
            <person name="Salamov A.A."/>
            <person name="Simmons B.A."/>
            <person name="Magnuson J.K."/>
            <person name="Chen J."/>
            <person name="Drula E."/>
            <person name="Henrissat B."/>
            <person name="Wiebenga A."/>
            <person name="Lubbers R.J."/>
            <person name="Gomes A.C."/>
            <person name="Makela M.R."/>
            <person name="Stajich J."/>
            <person name="Grigoriev I.V."/>
            <person name="Mortensen U.H."/>
            <person name="De Vries R.P."/>
            <person name="Baker S.E."/>
            <person name="Andersen M.R."/>
        </authorList>
    </citation>
    <scope>NUCLEOTIDE SEQUENCE [LARGE SCALE GENOMIC DNA]</scope>
    <source>
        <strain evidence="3 4">CBS 588.65</strain>
    </source>
</reference>
<dbReference type="Proteomes" id="UP001610334">
    <property type="component" value="Unassembled WGS sequence"/>
</dbReference>
<dbReference type="Pfam" id="PF17111">
    <property type="entry name" value="PigL_N"/>
    <property type="match status" value="1"/>
</dbReference>
<comment type="caution">
    <text evidence="3">The sequence shown here is derived from an EMBL/GenBank/DDBJ whole genome shotgun (WGS) entry which is preliminary data.</text>
</comment>
<evidence type="ECO:0000259" key="2">
    <source>
        <dbReference type="Pfam" id="PF17111"/>
    </source>
</evidence>
<gene>
    <name evidence="3" type="ORF">BJX63DRAFT_428229</name>
</gene>
<accession>A0ABR4HY23</accession>
<keyword evidence="4" id="KW-1185">Reference proteome</keyword>
<organism evidence="3 4">
    <name type="scientific">Aspergillus granulosus</name>
    <dbReference type="NCBI Taxonomy" id="176169"/>
    <lineage>
        <taxon>Eukaryota</taxon>
        <taxon>Fungi</taxon>
        <taxon>Dikarya</taxon>
        <taxon>Ascomycota</taxon>
        <taxon>Pezizomycotina</taxon>
        <taxon>Eurotiomycetes</taxon>
        <taxon>Eurotiomycetidae</taxon>
        <taxon>Eurotiales</taxon>
        <taxon>Aspergillaceae</taxon>
        <taxon>Aspergillus</taxon>
        <taxon>Aspergillus subgen. Nidulantes</taxon>
    </lineage>
</organism>
<evidence type="ECO:0000256" key="1">
    <source>
        <dbReference type="SAM" id="MobiDB-lite"/>
    </source>
</evidence>
<proteinExistence type="predicted"/>